<reference evidence="7 8" key="1">
    <citation type="submission" date="2019-02" db="EMBL/GenBank/DDBJ databases">
        <title>WGS of Pseudoxanthomonas species novum from clinical isolates.</title>
        <authorList>
            <person name="Bernier A.-M."/>
            <person name="Bernard K."/>
            <person name="Vachon A."/>
        </authorList>
    </citation>
    <scope>NUCLEOTIDE SEQUENCE [LARGE SCALE GENOMIC DNA]</scope>
    <source>
        <strain evidence="7 8">NML171200</strain>
    </source>
</reference>
<dbReference type="InterPro" id="IPR002372">
    <property type="entry name" value="PQQ_rpt_dom"/>
</dbReference>
<dbReference type="InterPro" id="IPR017511">
    <property type="entry name" value="PQQ_mDH"/>
</dbReference>
<dbReference type="GO" id="GO:0048038">
    <property type="term" value="F:quinone binding"/>
    <property type="evidence" value="ECO:0007669"/>
    <property type="project" value="InterPro"/>
</dbReference>
<dbReference type="SUPFAM" id="SSF50998">
    <property type="entry name" value="Quinoprotein alcohol dehydrogenase-like"/>
    <property type="match status" value="1"/>
</dbReference>
<keyword evidence="3 7" id="KW-0560">Oxidoreductase</keyword>
<evidence type="ECO:0000313" key="8">
    <source>
        <dbReference type="Proteomes" id="UP000292627"/>
    </source>
</evidence>
<dbReference type="InterPro" id="IPR018391">
    <property type="entry name" value="PQQ_b-propeller_rpt"/>
</dbReference>
<dbReference type="CDD" id="cd10280">
    <property type="entry name" value="PQQ_mGDH"/>
    <property type="match status" value="1"/>
</dbReference>
<accession>A0A4Q8L515</accession>
<dbReference type="Proteomes" id="UP000292627">
    <property type="component" value="Unassembled WGS sequence"/>
</dbReference>
<evidence type="ECO:0000256" key="5">
    <source>
        <dbReference type="SAM" id="Phobius"/>
    </source>
</evidence>
<keyword evidence="5" id="KW-0812">Transmembrane</keyword>
<comment type="caution">
    <text evidence="7">The sequence shown here is derived from an EMBL/GenBank/DDBJ whole genome shotgun (WGS) entry which is preliminary data.</text>
</comment>
<evidence type="ECO:0000313" key="7">
    <source>
        <dbReference type="EMBL" id="TAA20114.1"/>
    </source>
</evidence>
<comment type="cofactor">
    <cofactor evidence="1">
        <name>pyrroloquinoline quinone</name>
        <dbReference type="ChEBI" id="CHEBI:58442"/>
    </cofactor>
</comment>
<dbReference type="NCBIfam" id="TIGR03074">
    <property type="entry name" value="PQQ_membr_DH"/>
    <property type="match status" value="1"/>
</dbReference>
<dbReference type="GO" id="GO:0016020">
    <property type="term" value="C:membrane"/>
    <property type="evidence" value="ECO:0007669"/>
    <property type="project" value="InterPro"/>
</dbReference>
<feature type="compositionally biased region" description="Basic and acidic residues" evidence="4">
    <location>
        <begin position="787"/>
        <end position="798"/>
    </location>
</feature>
<feature type="compositionally biased region" description="Polar residues" evidence="4">
    <location>
        <begin position="504"/>
        <end position="514"/>
    </location>
</feature>
<gene>
    <name evidence="7" type="ORF">EA660_18955</name>
</gene>
<proteinExistence type="inferred from homology"/>
<dbReference type="GO" id="GO:0008876">
    <property type="term" value="F:quinoprotein glucose dehydrogenase activity"/>
    <property type="evidence" value="ECO:0007669"/>
    <property type="project" value="TreeGrafter"/>
</dbReference>
<feature type="transmembrane region" description="Helical" evidence="5">
    <location>
        <begin position="81"/>
        <end position="101"/>
    </location>
</feature>
<comment type="similarity">
    <text evidence="2">Belongs to the bacterial PQQ dehydrogenase family.</text>
</comment>
<dbReference type="AlphaFoldDB" id="A0A4Q8L515"/>
<feature type="region of interest" description="Disordered" evidence="4">
    <location>
        <begin position="770"/>
        <end position="798"/>
    </location>
</feature>
<evidence type="ECO:0000256" key="3">
    <source>
        <dbReference type="ARBA" id="ARBA00023002"/>
    </source>
</evidence>
<protein>
    <submittedName>
        <fullName evidence="7">Membrane-bound PQQ-dependent dehydrogenase, glucose/quinate/shikimate family</fullName>
        <ecNumber evidence="7">1.1.-.-</ecNumber>
    </submittedName>
</protein>
<keyword evidence="5" id="KW-1133">Transmembrane helix</keyword>
<dbReference type="SMART" id="SM00564">
    <property type="entry name" value="PQQ"/>
    <property type="match status" value="4"/>
</dbReference>
<dbReference type="Pfam" id="PF01011">
    <property type="entry name" value="PQQ"/>
    <property type="match status" value="1"/>
</dbReference>
<evidence type="ECO:0000256" key="1">
    <source>
        <dbReference type="ARBA" id="ARBA00001931"/>
    </source>
</evidence>
<feature type="transmembrane region" description="Helical" evidence="5">
    <location>
        <begin position="57"/>
        <end position="75"/>
    </location>
</feature>
<feature type="transmembrane region" description="Helical" evidence="5">
    <location>
        <begin position="113"/>
        <end position="133"/>
    </location>
</feature>
<dbReference type="RefSeq" id="WP_130553009.1">
    <property type="nucleotide sequence ID" value="NZ_SHMC01000011.1"/>
</dbReference>
<organism evidence="7 8">
    <name type="scientific">Pseudoxanthomonas winnipegensis</name>
    <dbReference type="NCBI Taxonomy" id="2480810"/>
    <lineage>
        <taxon>Bacteria</taxon>
        <taxon>Pseudomonadati</taxon>
        <taxon>Pseudomonadota</taxon>
        <taxon>Gammaproteobacteria</taxon>
        <taxon>Lysobacterales</taxon>
        <taxon>Lysobacteraceae</taxon>
        <taxon>Pseudoxanthomonas</taxon>
    </lineage>
</organism>
<feature type="region of interest" description="Disordered" evidence="4">
    <location>
        <begin position="489"/>
        <end position="514"/>
    </location>
</feature>
<sequence>MFRNFLVRALAFLQFVLGLALLLGGGRLLLLGGSAYYLAAGALYLVSATLIWRRQPLGTTLALAAFALNVGWALWEAGLNYWPLLPRLVLPAVMAMLVLLIATPIRPALARSLRIAGVAIFAGLLGLLALAFVPHGAVQPLQARRDAPAPAGSPGEWRFYGRDAAGSRYVASDQITPTNVGRLRLAWRYRTGDTGAGEDQNVPLQVGDTLYTCSRNDLIAALDADTGKVRWTYDPKAHSPFWQRCRGLGYYEKPDAPTGQHCRQRLFNTTNDARLIALDAHDGKPCEDFGVAGAVDLKAGMGEVKPGFYIPTSAPLVARGRIVVGGFVADNQERGEPSGVIRAFNADSGALSWAWDLGDPSITREPPPGQSYTRGTPNMWSTASYDDQLGLVYLPLGNATPDYFGMGRPPHSEAFSSSIVALDVETGRLRWKVQTVHHDLWDYDVPAQPSLVDLPDGKGGKVRALLQATKRGQLFLLDRATGAALSPIEERPAPQGGHVPEETLSPTQPYSTGMPSIGTEPLRESRMWGMTLLDQLWCRIRYRQLRYEGEFTPPGLTPSIQYPGNFGGMNWGSVSVDQVNGYAYMNENRLPILVQLMTPADTRKLIARMGANPSAHGPAMQLGTPYGVSVSPMMSPLGIPCNEPPFGTVTAVDLQQRRIAWQVPIGTVRDTGPMGIVTHLAMPVGMPTIGGTMTTSSGLVFFAGTQDFYLRALDAGSGKELWKARMPVGSGSTPMSYVSPRTGRQYVLISSGGTRQSPVRGDYVLAYALPDDSGKATPPHKQTSAVEPERGRGDRASQ</sequence>
<name>A0A4Q8L515_9GAMM</name>
<dbReference type="Gene3D" id="2.140.10.10">
    <property type="entry name" value="Quinoprotein alcohol dehydrogenase-like superfamily"/>
    <property type="match status" value="2"/>
</dbReference>
<dbReference type="PANTHER" id="PTHR32303:SF4">
    <property type="entry name" value="QUINOPROTEIN GLUCOSE DEHYDROGENASE"/>
    <property type="match status" value="1"/>
</dbReference>
<dbReference type="PANTHER" id="PTHR32303">
    <property type="entry name" value="QUINOPROTEIN ALCOHOL DEHYDROGENASE (CYTOCHROME C)"/>
    <property type="match status" value="1"/>
</dbReference>
<evidence type="ECO:0000259" key="6">
    <source>
        <dbReference type="Pfam" id="PF01011"/>
    </source>
</evidence>
<evidence type="ECO:0000256" key="4">
    <source>
        <dbReference type="SAM" id="MobiDB-lite"/>
    </source>
</evidence>
<evidence type="ECO:0000256" key="2">
    <source>
        <dbReference type="ARBA" id="ARBA00008156"/>
    </source>
</evidence>
<keyword evidence="5" id="KW-0472">Membrane</keyword>
<dbReference type="EMBL" id="SHMC01000011">
    <property type="protein sequence ID" value="TAA20114.1"/>
    <property type="molecule type" value="Genomic_DNA"/>
</dbReference>
<feature type="transmembrane region" description="Helical" evidence="5">
    <location>
        <begin position="34"/>
        <end position="52"/>
    </location>
</feature>
<dbReference type="InterPro" id="IPR011047">
    <property type="entry name" value="Quinoprotein_ADH-like_sf"/>
</dbReference>
<dbReference type="EC" id="1.1.-.-" evidence="7"/>
<feature type="domain" description="Pyrrolo-quinoline quinone repeat" evidence="6">
    <location>
        <begin position="157"/>
        <end position="747"/>
    </location>
</feature>
<dbReference type="OrthoDB" id="9794322at2"/>